<name>A0AA38I505_9CUCU</name>
<dbReference type="PANTHER" id="PTHR11188:SF176">
    <property type="entry name" value="ARRESTIN DOMAIN-CONTAINING PROTEIN 1"/>
    <property type="match status" value="1"/>
</dbReference>
<evidence type="ECO:0000313" key="4">
    <source>
        <dbReference type="EMBL" id="KAJ3648844.1"/>
    </source>
</evidence>
<dbReference type="InterPro" id="IPR011022">
    <property type="entry name" value="Arrestin_C-like"/>
</dbReference>
<accession>A0AA38I505</accession>
<protein>
    <recommendedName>
        <fullName evidence="3">Arrestin C-terminal-like domain-containing protein</fullName>
    </recommendedName>
</protein>
<dbReference type="PANTHER" id="PTHR11188">
    <property type="entry name" value="ARRESTIN DOMAIN CONTAINING PROTEIN"/>
    <property type="match status" value="1"/>
</dbReference>
<feature type="domain" description="Arrestin C-terminal-like" evidence="3">
    <location>
        <begin position="165"/>
        <end position="293"/>
    </location>
</feature>
<comment type="caution">
    <text evidence="4">The sequence shown here is derived from an EMBL/GenBank/DDBJ whole genome shotgun (WGS) entry which is preliminary data.</text>
</comment>
<dbReference type="InterPro" id="IPR050357">
    <property type="entry name" value="Arrestin_domain-protein"/>
</dbReference>
<gene>
    <name evidence="4" type="ORF">Zmor_020616</name>
</gene>
<proteinExistence type="inferred from homology"/>
<evidence type="ECO:0000259" key="3">
    <source>
        <dbReference type="SMART" id="SM01017"/>
    </source>
</evidence>
<dbReference type="Gene3D" id="2.60.40.640">
    <property type="match status" value="2"/>
</dbReference>
<dbReference type="InterPro" id="IPR011021">
    <property type="entry name" value="Arrestin-like_N"/>
</dbReference>
<dbReference type="SUPFAM" id="SSF81296">
    <property type="entry name" value="E set domains"/>
    <property type="match status" value="2"/>
</dbReference>
<comment type="similarity">
    <text evidence="1">Belongs to the arrestin family.</text>
</comment>
<sequence length="299" mass="35259">MFQCKIILDNKSAHYNTESDITGIFKCYSRHNISIRSIKVRLDCIEFVRWNTFKHFTKYDNYNIIYTAEVTVLSAKKGIKHSLFNEAAYPFKIFIPRDLPSSYIHKYGQVFYVVTGTVIPFIWNDFSNSFIVLVKSPVDCFARKQYCGERLFHKEQVFKQTYCWPEGKLIMEAFLPRTAFLPGDVVDFKVIVKNESNYQVKNIKIHFNKVIKFRPPTLKSKCRKFSDTILKLEKDGVRAYTERIYDLRLSFPEVIDIPNLMACTMMKLEFCLKIWCSMPLFIKNVKIDINSEMGHYISR</sequence>
<dbReference type="SMART" id="SM01017">
    <property type="entry name" value="Arrestin_C"/>
    <property type="match status" value="1"/>
</dbReference>
<dbReference type="GO" id="GO:0015031">
    <property type="term" value="P:protein transport"/>
    <property type="evidence" value="ECO:0007669"/>
    <property type="project" value="TreeGrafter"/>
</dbReference>
<dbReference type="InterPro" id="IPR014752">
    <property type="entry name" value="Arrestin-like_C"/>
</dbReference>
<dbReference type="EMBL" id="JALNTZ010000006">
    <property type="protein sequence ID" value="KAJ3648844.1"/>
    <property type="molecule type" value="Genomic_DNA"/>
</dbReference>
<organism evidence="4 5">
    <name type="scientific">Zophobas morio</name>
    <dbReference type="NCBI Taxonomy" id="2755281"/>
    <lineage>
        <taxon>Eukaryota</taxon>
        <taxon>Metazoa</taxon>
        <taxon>Ecdysozoa</taxon>
        <taxon>Arthropoda</taxon>
        <taxon>Hexapoda</taxon>
        <taxon>Insecta</taxon>
        <taxon>Pterygota</taxon>
        <taxon>Neoptera</taxon>
        <taxon>Endopterygota</taxon>
        <taxon>Coleoptera</taxon>
        <taxon>Polyphaga</taxon>
        <taxon>Cucujiformia</taxon>
        <taxon>Tenebrionidae</taxon>
        <taxon>Zophobas</taxon>
    </lineage>
</organism>
<reference evidence="4" key="1">
    <citation type="journal article" date="2023" name="G3 (Bethesda)">
        <title>Whole genome assemblies of Zophobas morio and Tenebrio molitor.</title>
        <authorList>
            <person name="Kaur S."/>
            <person name="Stinson S.A."/>
            <person name="diCenzo G.C."/>
        </authorList>
    </citation>
    <scope>NUCLEOTIDE SEQUENCE</scope>
    <source>
        <strain evidence="4">QUZm001</strain>
    </source>
</reference>
<evidence type="ECO:0000313" key="5">
    <source>
        <dbReference type="Proteomes" id="UP001168821"/>
    </source>
</evidence>
<dbReference type="InterPro" id="IPR014756">
    <property type="entry name" value="Ig_E-set"/>
</dbReference>
<dbReference type="GO" id="GO:0005737">
    <property type="term" value="C:cytoplasm"/>
    <property type="evidence" value="ECO:0007669"/>
    <property type="project" value="TreeGrafter"/>
</dbReference>
<dbReference type="Pfam" id="PF02752">
    <property type="entry name" value="Arrestin_C"/>
    <property type="match status" value="1"/>
</dbReference>
<evidence type="ECO:0000256" key="2">
    <source>
        <dbReference type="ARBA" id="ARBA00022606"/>
    </source>
</evidence>
<dbReference type="Proteomes" id="UP001168821">
    <property type="component" value="Unassembled WGS sequence"/>
</dbReference>
<keyword evidence="5" id="KW-1185">Reference proteome</keyword>
<dbReference type="Pfam" id="PF00339">
    <property type="entry name" value="Arrestin_N"/>
    <property type="match status" value="1"/>
</dbReference>
<evidence type="ECO:0000256" key="1">
    <source>
        <dbReference type="ARBA" id="ARBA00005298"/>
    </source>
</evidence>
<dbReference type="AlphaFoldDB" id="A0AA38I505"/>
<keyword evidence="2" id="KW-0716">Sensory transduction</keyword>